<accession>A0AAN7BP61</accession>
<dbReference type="AlphaFoldDB" id="A0AAN7BP61"/>
<gene>
    <name evidence="2" type="ORF">QBC38DRAFT_215119</name>
</gene>
<keyword evidence="1" id="KW-1133">Transmembrane helix</keyword>
<name>A0AAN7BP61_9PEZI</name>
<keyword evidence="1" id="KW-0472">Membrane</keyword>
<protein>
    <submittedName>
        <fullName evidence="2">Uncharacterized protein</fullName>
    </submittedName>
</protein>
<comment type="caution">
    <text evidence="2">The sequence shown here is derived from an EMBL/GenBank/DDBJ whole genome shotgun (WGS) entry which is preliminary data.</text>
</comment>
<evidence type="ECO:0000313" key="3">
    <source>
        <dbReference type="Proteomes" id="UP001301958"/>
    </source>
</evidence>
<reference evidence="2" key="2">
    <citation type="submission" date="2023-05" db="EMBL/GenBank/DDBJ databases">
        <authorList>
            <consortium name="Lawrence Berkeley National Laboratory"/>
            <person name="Steindorff A."/>
            <person name="Hensen N."/>
            <person name="Bonometti L."/>
            <person name="Westerberg I."/>
            <person name="Brannstrom I.O."/>
            <person name="Guillou S."/>
            <person name="Cros-Aarteil S."/>
            <person name="Calhoun S."/>
            <person name="Haridas S."/>
            <person name="Kuo A."/>
            <person name="Mondo S."/>
            <person name="Pangilinan J."/>
            <person name="Riley R."/>
            <person name="Labutti K."/>
            <person name="Andreopoulos B."/>
            <person name="Lipzen A."/>
            <person name="Chen C."/>
            <person name="Yanf M."/>
            <person name="Daum C."/>
            <person name="Ng V."/>
            <person name="Clum A."/>
            <person name="Ohm R."/>
            <person name="Martin F."/>
            <person name="Silar P."/>
            <person name="Natvig D."/>
            <person name="Lalanne C."/>
            <person name="Gautier V."/>
            <person name="Ament-Velasquez S.L."/>
            <person name="Kruys A."/>
            <person name="Hutchinson M.I."/>
            <person name="Powell A.J."/>
            <person name="Barry K."/>
            <person name="Miller A.N."/>
            <person name="Grigoriev I.V."/>
            <person name="Debuchy R."/>
            <person name="Gladieux P."/>
            <person name="Thoren M.H."/>
            <person name="Johannesson H."/>
        </authorList>
    </citation>
    <scope>NUCLEOTIDE SEQUENCE</scope>
    <source>
        <strain evidence="2">CBS 990.96</strain>
    </source>
</reference>
<dbReference type="EMBL" id="MU865340">
    <property type="protein sequence ID" value="KAK4226900.1"/>
    <property type="molecule type" value="Genomic_DNA"/>
</dbReference>
<evidence type="ECO:0000313" key="2">
    <source>
        <dbReference type="EMBL" id="KAK4226900.1"/>
    </source>
</evidence>
<sequence length="166" mass="19574">MPLLPHRQPHHVSILLVKEEGGRGLFHNFGLFILLSLTIYYHQFFFPPFFLLSCIIRSDAETNPSEDSRNHHHHHHFCSFITRITYSLTLSPPLHHQPSPRTQIIPACRSAYPHSRFTPRYISYVFLSLITSIYIYIIILSTSSLLRKQKNHVRKFDSQQQHMFSH</sequence>
<keyword evidence="1" id="KW-0812">Transmembrane</keyword>
<organism evidence="2 3">
    <name type="scientific">Podospora fimiseda</name>
    <dbReference type="NCBI Taxonomy" id="252190"/>
    <lineage>
        <taxon>Eukaryota</taxon>
        <taxon>Fungi</taxon>
        <taxon>Dikarya</taxon>
        <taxon>Ascomycota</taxon>
        <taxon>Pezizomycotina</taxon>
        <taxon>Sordariomycetes</taxon>
        <taxon>Sordariomycetidae</taxon>
        <taxon>Sordariales</taxon>
        <taxon>Podosporaceae</taxon>
        <taxon>Podospora</taxon>
    </lineage>
</organism>
<feature type="transmembrane region" description="Helical" evidence="1">
    <location>
        <begin position="121"/>
        <end position="146"/>
    </location>
</feature>
<proteinExistence type="predicted"/>
<evidence type="ECO:0000256" key="1">
    <source>
        <dbReference type="SAM" id="Phobius"/>
    </source>
</evidence>
<feature type="transmembrane region" description="Helical" evidence="1">
    <location>
        <begin position="25"/>
        <end position="43"/>
    </location>
</feature>
<dbReference type="Proteomes" id="UP001301958">
    <property type="component" value="Unassembled WGS sequence"/>
</dbReference>
<reference evidence="2" key="1">
    <citation type="journal article" date="2023" name="Mol. Phylogenet. Evol.">
        <title>Genome-scale phylogeny and comparative genomics of the fungal order Sordariales.</title>
        <authorList>
            <person name="Hensen N."/>
            <person name="Bonometti L."/>
            <person name="Westerberg I."/>
            <person name="Brannstrom I.O."/>
            <person name="Guillou S."/>
            <person name="Cros-Aarteil S."/>
            <person name="Calhoun S."/>
            <person name="Haridas S."/>
            <person name="Kuo A."/>
            <person name="Mondo S."/>
            <person name="Pangilinan J."/>
            <person name="Riley R."/>
            <person name="LaButti K."/>
            <person name="Andreopoulos B."/>
            <person name="Lipzen A."/>
            <person name="Chen C."/>
            <person name="Yan M."/>
            <person name="Daum C."/>
            <person name="Ng V."/>
            <person name="Clum A."/>
            <person name="Steindorff A."/>
            <person name="Ohm R.A."/>
            <person name="Martin F."/>
            <person name="Silar P."/>
            <person name="Natvig D.O."/>
            <person name="Lalanne C."/>
            <person name="Gautier V."/>
            <person name="Ament-Velasquez S.L."/>
            <person name="Kruys A."/>
            <person name="Hutchinson M.I."/>
            <person name="Powell A.J."/>
            <person name="Barry K."/>
            <person name="Miller A.N."/>
            <person name="Grigoriev I.V."/>
            <person name="Debuchy R."/>
            <person name="Gladieux P."/>
            <person name="Hiltunen Thoren M."/>
            <person name="Johannesson H."/>
        </authorList>
    </citation>
    <scope>NUCLEOTIDE SEQUENCE</scope>
    <source>
        <strain evidence="2">CBS 990.96</strain>
    </source>
</reference>
<keyword evidence="3" id="KW-1185">Reference proteome</keyword>